<evidence type="ECO:0000259" key="1">
    <source>
        <dbReference type="Pfam" id="PF01869"/>
    </source>
</evidence>
<dbReference type="PANTHER" id="PTHR43190:SF3">
    <property type="entry name" value="N-ACETYL-D-GLUCOSAMINE KINASE"/>
    <property type="match status" value="1"/>
</dbReference>
<gene>
    <name evidence="2" type="ORF">So717_25010</name>
</gene>
<dbReference type="InterPro" id="IPR052519">
    <property type="entry name" value="Euk-type_GlcNAc_Kinase"/>
</dbReference>
<proteinExistence type="predicted"/>
<organism evidence="2 3">
    <name type="scientific">Roseobacter cerasinus</name>
    <dbReference type="NCBI Taxonomy" id="2602289"/>
    <lineage>
        <taxon>Bacteria</taxon>
        <taxon>Pseudomonadati</taxon>
        <taxon>Pseudomonadota</taxon>
        <taxon>Alphaproteobacteria</taxon>
        <taxon>Rhodobacterales</taxon>
        <taxon>Roseobacteraceae</taxon>
        <taxon>Roseobacter</taxon>
    </lineage>
</organism>
<dbReference type="CDD" id="cd24082">
    <property type="entry name" value="ASKHA_NBD_GspK-like"/>
    <property type="match status" value="1"/>
</dbReference>
<evidence type="ECO:0000313" key="3">
    <source>
        <dbReference type="Proteomes" id="UP000436522"/>
    </source>
</evidence>
<dbReference type="InterPro" id="IPR043129">
    <property type="entry name" value="ATPase_NBD"/>
</dbReference>
<dbReference type="AlphaFoldDB" id="A0A640VQR1"/>
<keyword evidence="2" id="KW-0418">Kinase</keyword>
<comment type="caution">
    <text evidence="2">The sequence shown here is derived from an EMBL/GenBank/DDBJ whole genome shotgun (WGS) entry which is preliminary data.</text>
</comment>
<sequence length="268" mass="27629">MGLASGGPANSASDLAGAVGNIIETVDQAAREAGLPSGALRQGIAHIGIAGVLTEEDSERVSKALPYGHITVTDDRPTTVAGALGAQDGFVASVGTGTIVASRSGPTFDYVGGWGFRVSDQASGAWLGRSVLEQTLLCHDGLAEHTALTRHVLAGFDNDPNALVTFSLAARSGDYGTLAPDIVRFAQRGDSCAVSLLTEGASYLMRALERLGFLPGDRLCLMGGLGPHYAGFLPPDAIAHRVEPGGSALDGAFQFAREALAELTERVR</sequence>
<feature type="domain" description="ATPase BadF/BadG/BcrA/BcrD type" evidence="1">
    <location>
        <begin position="13"/>
        <end position="225"/>
    </location>
</feature>
<evidence type="ECO:0000313" key="2">
    <source>
        <dbReference type="EMBL" id="GFE50748.1"/>
    </source>
</evidence>
<protein>
    <submittedName>
        <fullName evidence="2">N-acetylglucosamine kinase</fullName>
    </submittedName>
</protein>
<dbReference type="PANTHER" id="PTHR43190">
    <property type="entry name" value="N-ACETYL-D-GLUCOSAMINE KINASE"/>
    <property type="match status" value="1"/>
</dbReference>
<dbReference type="Gene3D" id="3.30.420.40">
    <property type="match status" value="1"/>
</dbReference>
<dbReference type="EMBL" id="BLIV01000004">
    <property type="protein sequence ID" value="GFE50748.1"/>
    <property type="molecule type" value="Genomic_DNA"/>
</dbReference>
<accession>A0A640VQR1</accession>
<dbReference type="GO" id="GO:0016301">
    <property type="term" value="F:kinase activity"/>
    <property type="evidence" value="ECO:0007669"/>
    <property type="project" value="UniProtKB-KW"/>
</dbReference>
<reference evidence="2 3" key="1">
    <citation type="submission" date="2019-12" db="EMBL/GenBank/DDBJ databases">
        <title>Roseobacter cerasinus sp. nov., isolated from seawater around aquaculture.</title>
        <authorList>
            <person name="Muramatsu S."/>
            <person name="Takabe Y."/>
            <person name="Mori K."/>
            <person name="Takaichi S."/>
            <person name="Hanada S."/>
        </authorList>
    </citation>
    <scope>NUCLEOTIDE SEQUENCE [LARGE SCALE GENOMIC DNA]</scope>
    <source>
        <strain evidence="2 3">AI77</strain>
    </source>
</reference>
<keyword evidence="3" id="KW-1185">Reference proteome</keyword>
<keyword evidence="2" id="KW-0808">Transferase</keyword>
<name>A0A640VQR1_9RHOB</name>
<dbReference type="Pfam" id="PF01869">
    <property type="entry name" value="BcrAD_BadFG"/>
    <property type="match status" value="1"/>
</dbReference>
<dbReference type="Proteomes" id="UP000436522">
    <property type="component" value="Unassembled WGS sequence"/>
</dbReference>
<dbReference type="InterPro" id="IPR002731">
    <property type="entry name" value="ATPase_BadF"/>
</dbReference>
<dbReference type="SUPFAM" id="SSF53067">
    <property type="entry name" value="Actin-like ATPase domain"/>
    <property type="match status" value="2"/>
</dbReference>